<dbReference type="PANTHER" id="PTHR11136:SF0">
    <property type="entry name" value="DIHYDROFOLATE SYNTHETASE-RELATED"/>
    <property type="match status" value="1"/>
</dbReference>
<evidence type="ECO:0000313" key="6">
    <source>
        <dbReference type="EMBL" id="GAI65621.1"/>
    </source>
</evidence>
<keyword evidence="3" id="KW-0547">Nucleotide-binding</keyword>
<dbReference type="AlphaFoldDB" id="X1RF56"/>
<protein>
    <recommendedName>
        <fullName evidence="5">Mur ligase central domain-containing protein</fullName>
    </recommendedName>
</protein>
<dbReference type="InterPro" id="IPR036565">
    <property type="entry name" value="Mur-like_cat_sf"/>
</dbReference>
<feature type="non-terminal residue" evidence="6">
    <location>
        <position position="1"/>
    </location>
</feature>
<gene>
    <name evidence="6" type="ORF">S06H3_65106</name>
</gene>
<feature type="non-terminal residue" evidence="6">
    <location>
        <position position="104"/>
    </location>
</feature>
<dbReference type="InterPro" id="IPR018109">
    <property type="entry name" value="Folylpolyglutamate_synth_CS"/>
</dbReference>
<dbReference type="GO" id="GO:0004326">
    <property type="term" value="F:tetrahydrofolylpolyglutamate synthase activity"/>
    <property type="evidence" value="ECO:0007669"/>
    <property type="project" value="InterPro"/>
</dbReference>
<name>X1RF56_9ZZZZ</name>
<comment type="caution">
    <text evidence="6">The sequence shown here is derived from an EMBL/GenBank/DDBJ whole genome shotgun (WGS) entry which is preliminary data.</text>
</comment>
<dbReference type="EMBL" id="BARV01043716">
    <property type="protein sequence ID" value="GAI65621.1"/>
    <property type="molecule type" value="Genomic_DNA"/>
</dbReference>
<feature type="domain" description="Mur ligase central" evidence="5">
    <location>
        <begin position="2"/>
        <end position="89"/>
    </location>
</feature>
<organism evidence="6">
    <name type="scientific">marine sediment metagenome</name>
    <dbReference type="NCBI Taxonomy" id="412755"/>
    <lineage>
        <taxon>unclassified sequences</taxon>
        <taxon>metagenomes</taxon>
        <taxon>ecological metagenomes</taxon>
    </lineage>
</organism>
<dbReference type="Pfam" id="PF08245">
    <property type="entry name" value="Mur_ligase_M"/>
    <property type="match status" value="1"/>
</dbReference>
<dbReference type="PROSITE" id="PS01012">
    <property type="entry name" value="FOLYLPOLYGLU_SYNT_2"/>
    <property type="match status" value="1"/>
</dbReference>
<dbReference type="GO" id="GO:0005737">
    <property type="term" value="C:cytoplasm"/>
    <property type="evidence" value="ECO:0007669"/>
    <property type="project" value="TreeGrafter"/>
</dbReference>
<evidence type="ECO:0000256" key="3">
    <source>
        <dbReference type="ARBA" id="ARBA00022741"/>
    </source>
</evidence>
<evidence type="ECO:0000256" key="1">
    <source>
        <dbReference type="ARBA" id="ARBA00008276"/>
    </source>
</evidence>
<dbReference type="Gene3D" id="3.40.1190.10">
    <property type="entry name" value="Mur-like, catalytic domain"/>
    <property type="match status" value="1"/>
</dbReference>
<keyword evidence="2" id="KW-0436">Ligase</keyword>
<dbReference type="InterPro" id="IPR013221">
    <property type="entry name" value="Mur_ligase_cen"/>
</dbReference>
<comment type="similarity">
    <text evidence="1">Belongs to the folylpolyglutamate synthase family.</text>
</comment>
<dbReference type="PANTHER" id="PTHR11136">
    <property type="entry name" value="FOLYLPOLYGLUTAMATE SYNTHASE-RELATED"/>
    <property type="match status" value="1"/>
</dbReference>
<dbReference type="GO" id="GO:0008841">
    <property type="term" value="F:dihydrofolate synthase activity"/>
    <property type="evidence" value="ECO:0007669"/>
    <property type="project" value="TreeGrafter"/>
</dbReference>
<accession>X1RF56</accession>
<evidence type="ECO:0000256" key="4">
    <source>
        <dbReference type="ARBA" id="ARBA00022840"/>
    </source>
</evidence>
<dbReference type="SUPFAM" id="SSF53623">
    <property type="entry name" value="MurD-like peptide ligases, catalytic domain"/>
    <property type="match status" value="1"/>
</dbReference>
<evidence type="ECO:0000259" key="5">
    <source>
        <dbReference type="Pfam" id="PF08245"/>
    </source>
</evidence>
<dbReference type="GO" id="GO:0005524">
    <property type="term" value="F:ATP binding"/>
    <property type="evidence" value="ECO:0007669"/>
    <property type="project" value="UniProtKB-KW"/>
</dbReference>
<keyword evidence="4" id="KW-0067">ATP-binding</keyword>
<sequence length="104" mass="11030">GVDFQVIEVGLGGRLDATNVVQPEVCIITSISFDHTEVLGNTLAEIAAEKAGIIKSGCVVVASLQRDEAARVIKDTCLNRGVRLVRVGSDVTWQSLGFDSSQQS</sequence>
<evidence type="ECO:0000256" key="2">
    <source>
        <dbReference type="ARBA" id="ARBA00022598"/>
    </source>
</evidence>
<proteinExistence type="inferred from homology"/>
<dbReference type="InterPro" id="IPR001645">
    <property type="entry name" value="Folylpolyglutamate_synth"/>
</dbReference>
<reference evidence="6" key="1">
    <citation type="journal article" date="2014" name="Front. Microbiol.">
        <title>High frequency of phylogenetically diverse reductive dehalogenase-homologous genes in deep subseafloor sedimentary metagenomes.</title>
        <authorList>
            <person name="Kawai M."/>
            <person name="Futagami T."/>
            <person name="Toyoda A."/>
            <person name="Takaki Y."/>
            <person name="Nishi S."/>
            <person name="Hori S."/>
            <person name="Arai W."/>
            <person name="Tsubouchi T."/>
            <person name="Morono Y."/>
            <person name="Uchiyama I."/>
            <person name="Ito T."/>
            <person name="Fujiyama A."/>
            <person name="Inagaki F."/>
            <person name="Takami H."/>
        </authorList>
    </citation>
    <scope>NUCLEOTIDE SEQUENCE</scope>
    <source>
        <strain evidence="6">Expedition CK06-06</strain>
    </source>
</reference>